<dbReference type="GeneID" id="7836984"/>
<dbReference type="InterPro" id="IPR011993">
    <property type="entry name" value="PH-like_dom_sf"/>
</dbReference>
<dbReference type="InParanoid" id="I7MMU4"/>
<keyword evidence="3" id="KW-1185">Reference proteome</keyword>
<proteinExistence type="predicted"/>
<dbReference type="SMART" id="SM00233">
    <property type="entry name" value="PH"/>
    <property type="match status" value="1"/>
</dbReference>
<dbReference type="Gene3D" id="2.30.29.30">
    <property type="entry name" value="Pleckstrin-homology domain (PH domain)/Phosphotyrosine-binding domain (PTB)"/>
    <property type="match status" value="1"/>
</dbReference>
<gene>
    <name evidence="2" type="ORF">TTHERM_00689970</name>
</gene>
<sequence length="125" mass="14630">MVDTIDLHEDLKSIVKEGWLEKESKFLRSWRKRWFVLTNSTLYTFKESKVYKNPTEVIPLKSVTTIKSAEDETNKPHSFKLEVGERKFYMVASANNEKEQWIGAIGKQMVKLIQRGKPSFSDEDD</sequence>
<reference evidence="3" key="1">
    <citation type="journal article" date="2006" name="PLoS Biol.">
        <title>Macronuclear genome sequence of the ciliate Tetrahymena thermophila, a model eukaryote.</title>
        <authorList>
            <person name="Eisen J.A."/>
            <person name="Coyne R.S."/>
            <person name="Wu M."/>
            <person name="Wu D."/>
            <person name="Thiagarajan M."/>
            <person name="Wortman J.R."/>
            <person name="Badger J.H."/>
            <person name="Ren Q."/>
            <person name="Amedeo P."/>
            <person name="Jones K.M."/>
            <person name="Tallon L.J."/>
            <person name="Delcher A.L."/>
            <person name="Salzberg S.L."/>
            <person name="Silva J.C."/>
            <person name="Haas B.J."/>
            <person name="Majoros W.H."/>
            <person name="Farzad M."/>
            <person name="Carlton J.M."/>
            <person name="Smith R.K. Jr."/>
            <person name="Garg J."/>
            <person name="Pearlman R.E."/>
            <person name="Karrer K.M."/>
            <person name="Sun L."/>
            <person name="Manning G."/>
            <person name="Elde N.C."/>
            <person name="Turkewitz A.P."/>
            <person name="Asai D.J."/>
            <person name="Wilkes D.E."/>
            <person name="Wang Y."/>
            <person name="Cai H."/>
            <person name="Collins K."/>
            <person name="Stewart B.A."/>
            <person name="Lee S.R."/>
            <person name="Wilamowska K."/>
            <person name="Weinberg Z."/>
            <person name="Ruzzo W.L."/>
            <person name="Wloga D."/>
            <person name="Gaertig J."/>
            <person name="Frankel J."/>
            <person name="Tsao C.-C."/>
            <person name="Gorovsky M.A."/>
            <person name="Keeling P.J."/>
            <person name="Waller R.F."/>
            <person name="Patron N.J."/>
            <person name="Cherry J.M."/>
            <person name="Stover N.A."/>
            <person name="Krieger C.J."/>
            <person name="del Toro C."/>
            <person name="Ryder H.F."/>
            <person name="Williamson S.C."/>
            <person name="Barbeau R.A."/>
            <person name="Hamilton E.P."/>
            <person name="Orias E."/>
        </authorList>
    </citation>
    <scope>NUCLEOTIDE SEQUENCE [LARGE SCALE GENOMIC DNA]</scope>
    <source>
        <strain evidence="3">SB210</strain>
    </source>
</reference>
<dbReference type="AlphaFoldDB" id="I7MMU4"/>
<dbReference type="PANTHER" id="PTHR14336:SF8">
    <property type="entry name" value="PROTEIN OPY1"/>
    <property type="match status" value="1"/>
</dbReference>
<dbReference type="KEGG" id="tet:TTHERM_00689970"/>
<dbReference type="OMA" id="SECLTVR"/>
<dbReference type="InterPro" id="IPR051707">
    <property type="entry name" value="PI-Interact_SigTrans_Reg"/>
</dbReference>
<feature type="domain" description="PH" evidence="1">
    <location>
        <begin position="13"/>
        <end position="110"/>
    </location>
</feature>
<organism evidence="2 3">
    <name type="scientific">Tetrahymena thermophila (strain SB210)</name>
    <dbReference type="NCBI Taxonomy" id="312017"/>
    <lineage>
        <taxon>Eukaryota</taxon>
        <taxon>Sar</taxon>
        <taxon>Alveolata</taxon>
        <taxon>Ciliophora</taxon>
        <taxon>Intramacronucleata</taxon>
        <taxon>Oligohymenophorea</taxon>
        <taxon>Hymenostomatida</taxon>
        <taxon>Tetrahymenina</taxon>
        <taxon>Tetrahymenidae</taxon>
        <taxon>Tetrahymena</taxon>
    </lineage>
</organism>
<protein>
    <submittedName>
        <fullName evidence="2">Pleckstrin 2 pleckstrin-like (PH) domain protein</fullName>
    </submittedName>
</protein>
<dbReference type="Proteomes" id="UP000009168">
    <property type="component" value="Unassembled WGS sequence"/>
</dbReference>
<dbReference type="HOGENOM" id="CLU_111315_1_0_1"/>
<dbReference type="EMBL" id="GG662260">
    <property type="protein sequence ID" value="EAS06758.2"/>
    <property type="molecule type" value="Genomic_DNA"/>
</dbReference>
<evidence type="ECO:0000313" key="3">
    <source>
        <dbReference type="Proteomes" id="UP000009168"/>
    </source>
</evidence>
<dbReference type="eggNOG" id="ENOG502RXGP">
    <property type="taxonomic scope" value="Eukaryota"/>
</dbReference>
<evidence type="ECO:0000313" key="2">
    <source>
        <dbReference type="EMBL" id="EAS06758.2"/>
    </source>
</evidence>
<dbReference type="Pfam" id="PF00169">
    <property type="entry name" value="PH"/>
    <property type="match status" value="1"/>
</dbReference>
<dbReference type="InterPro" id="IPR001849">
    <property type="entry name" value="PH_domain"/>
</dbReference>
<accession>I7MMU4</accession>
<dbReference type="PROSITE" id="PS50003">
    <property type="entry name" value="PH_DOMAIN"/>
    <property type="match status" value="1"/>
</dbReference>
<name>I7MMU4_TETTS</name>
<dbReference type="RefSeq" id="XP_001027000.2">
    <property type="nucleotide sequence ID" value="XM_001027000.3"/>
</dbReference>
<evidence type="ECO:0000259" key="1">
    <source>
        <dbReference type="PROSITE" id="PS50003"/>
    </source>
</evidence>
<dbReference type="PANTHER" id="PTHR14336">
    <property type="entry name" value="TANDEM PH DOMAIN CONTAINING PROTEIN"/>
    <property type="match status" value="1"/>
</dbReference>
<dbReference type="SUPFAM" id="SSF50729">
    <property type="entry name" value="PH domain-like"/>
    <property type="match status" value="1"/>
</dbReference>
<dbReference type="FunFam" id="2.30.29.30:FF:000286">
    <property type="entry name" value="PH-protein kinase domain containing protein"/>
    <property type="match status" value="1"/>
</dbReference>
<dbReference type="OrthoDB" id="10263923at2759"/>